<organism evidence="1 2">
    <name type="scientific">Arthrobacter phage Bridgette</name>
    <dbReference type="NCBI Taxonomy" id="2419949"/>
    <lineage>
        <taxon>Viruses</taxon>
        <taxon>Duplodnaviria</taxon>
        <taxon>Heunggongvirae</taxon>
        <taxon>Uroviricota</taxon>
        <taxon>Caudoviricetes</taxon>
        <taxon>Bridgettevirus</taxon>
        <taxon>Bridgettevirus bridgette</taxon>
    </lineage>
</organism>
<dbReference type="KEGG" id="vg:55006452"/>
<evidence type="ECO:0000313" key="2">
    <source>
        <dbReference type="Proteomes" id="UP000277028"/>
    </source>
</evidence>
<accession>A0A3G2KEG2</accession>
<keyword evidence="2" id="KW-1185">Reference proteome</keyword>
<name>A0A3G2KEG2_9CAUD</name>
<evidence type="ECO:0000313" key="1">
    <source>
        <dbReference type="EMBL" id="AYN57295.1"/>
    </source>
</evidence>
<gene>
    <name evidence="1" type="primary">28</name>
    <name evidence="1" type="ORF">PBI_BRIDGETTE_28</name>
</gene>
<reference evidence="1 2" key="1">
    <citation type="submission" date="2018-09" db="EMBL/GenBank/DDBJ databases">
        <authorList>
            <person name="Rimple P.A."/>
            <person name="Stoner T.H."/>
            <person name="Garlena R.A."/>
            <person name="Russell D.A."/>
            <person name="Pope W.H."/>
            <person name="Jacobs-Sera D."/>
            <person name="Hatfull G.F."/>
        </authorList>
    </citation>
    <scope>NUCLEOTIDE SEQUENCE [LARGE SCALE GENOMIC DNA]</scope>
</reference>
<sequence>MTTVRALIQTPTAGSPEPAVGELRWKPTARRVVPANGDVPAAVILPEAFPVKLQDGAATFDIDPSTDAWVWTVVESFAGLPSRRRYLTVPDQGSVDYADLVEIDPATLTPAPSLDPAWAAPLEAVRAGTVSPDPDHPGFYLIGA</sequence>
<dbReference type="Proteomes" id="UP000277028">
    <property type="component" value="Segment"/>
</dbReference>
<protein>
    <submittedName>
        <fullName evidence="1">Uncharacterized protein</fullName>
    </submittedName>
</protein>
<dbReference type="EMBL" id="MH834603">
    <property type="protein sequence ID" value="AYN57295.1"/>
    <property type="molecule type" value="Genomic_DNA"/>
</dbReference>
<dbReference type="GeneID" id="55006452"/>
<proteinExistence type="predicted"/>
<dbReference type="RefSeq" id="YP_009815230.1">
    <property type="nucleotide sequence ID" value="NC_048091.1"/>
</dbReference>